<gene>
    <name evidence="2" type="ORF">MM415A00613_0022</name>
    <name evidence="1" type="ORF">MM415B00887_0012</name>
</gene>
<dbReference type="AlphaFoldDB" id="A0A6M3IW53"/>
<dbReference type="EMBL" id="MT142443">
    <property type="protein sequence ID" value="QJA80975.1"/>
    <property type="molecule type" value="Genomic_DNA"/>
</dbReference>
<proteinExistence type="predicted"/>
<name>A0A6M3IW53_9ZZZZ</name>
<evidence type="ECO:0000313" key="1">
    <source>
        <dbReference type="EMBL" id="QJA61823.1"/>
    </source>
</evidence>
<sequence>MSAESLKSVLQDNSKEMLSSLDSLMKKHGSAAVMFAMSMVNCPKFLNMAKDAGLSEELIYMLEQQFKMMMNGWAEAAHFKESDIAPLTNGLRGQMAVFEQDIMEAVPPADGGSPTKEQ</sequence>
<reference evidence="1" key="1">
    <citation type="submission" date="2020-03" db="EMBL/GenBank/DDBJ databases">
        <title>The deep terrestrial virosphere.</title>
        <authorList>
            <person name="Holmfeldt K."/>
            <person name="Nilsson E."/>
            <person name="Simone D."/>
            <person name="Lopez-Fernandez M."/>
            <person name="Wu X."/>
            <person name="de Brujin I."/>
            <person name="Lundin D."/>
            <person name="Andersson A."/>
            <person name="Bertilsson S."/>
            <person name="Dopson M."/>
        </authorList>
    </citation>
    <scope>NUCLEOTIDE SEQUENCE</scope>
    <source>
        <strain evidence="2">MM415A00613</strain>
        <strain evidence="1">MM415B00887</strain>
    </source>
</reference>
<accession>A0A6M3IW53</accession>
<dbReference type="EMBL" id="MT141454">
    <property type="protein sequence ID" value="QJA61823.1"/>
    <property type="molecule type" value="Genomic_DNA"/>
</dbReference>
<protein>
    <submittedName>
        <fullName evidence="1">Uncharacterized protein</fullName>
    </submittedName>
</protein>
<evidence type="ECO:0000313" key="2">
    <source>
        <dbReference type="EMBL" id="QJA80975.1"/>
    </source>
</evidence>
<organism evidence="1">
    <name type="scientific">viral metagenome</name>
    <dbReference type="NCBI Taxonomy" id="1070528"/>
    <lineage>
        <taxon>unclassified sequences</taxon>
        <taxon>metagenomes</taxon>
        <taxon>organismal metagenomes</taxon>
    </lineage>
</organism>